<name>A0A7W6BKZ3_9HYPH</name>
<feature type="transmembrane region" description="Helical" evidence="3">
    <location>
        <begin position="127"/>
        <end position="150"/>
    </location>
</feature>
<dbReference type="PROSITE" id="PS50887">
    <property type="entry name" value="GGDEF"/>
    <property type="match status" value="1"/>
</dbReference>
<dbReference type="InterPro" id="IPR029787">
    <property type="entry name" value="Nucleotide_cyclase"/>
</dbReference>
<dbReference type="NCBIfam" id="TIGR00254">
    <property type="entry name" value="GGDEF"/>
    <property type="match status" value="1"/>
</dbReference>
<keyword evidence="3" id="KW-1133">Transmembrane helix</keyword>
<evidence type="ECO:0000313" key="6">
    <source>
        <dbReference type="Proteomes" id="UP000531216"/>
    </source>
</evidence>
<dbReference type="CDD" id="cd01949">
    <property type="entry name" value="GGDEF"/>
    <property type="match status" value="1"/>
</dbReference>
<keyword evidence="3" id="KW-0472">Membrane</keyword>
<dbReference type="SUPFAM" id="SSF55073">
    <property type="entry name" value="Nucleotide cyclase"/>
    <property type="match status" value="1"/>
</dbReference>
<dbReference type="PANTHER" id="PTHR45138:SF9">
    <property type="entry name" value="DIGUANYLATE CYCLASE DGCM-RELATED"/>
    <property type="match status" value="1"/>
</dbReference>
<gene>
    <name evidence="5" type="ORF">GGR05_000004</name>
</gene>
<dbReference type="InterPro" id="IPR043128">
    <property type="entry name" value="Rev_trsase/Diguanyl_cyclase"/>
</dbReference>
<proteinExistence type="predicted"/>
<dbReference type="InterPro" id="IPR000160">
    <property type="entry name" value="GGDEF_dom"/>
</dbReference>
<dbReference type="EC" id="2.7.7.65" evidence="1"/>
<dbReference type="EMBL" id="JACIDO010000001">
    <property type="protein sequence ID" value="MBB3933893.1"/>
    <property type="molecule type" value="Genomic_DNA"/>
</dbReference>
<evidence type="ECO:0000256" key="1">
    <source>
        <dbReference type="ARBA" id="ARBA00012528"/>
    </source>
</evidence>
<dbReference type="GO" id="GO:0052621">
    <property type="term" value="F:diguanylate cyclase activity"/>
    <property type="evidence" value="ECO:0007669"/>
    <property type="project" value="UniProtKB-EC"/>
</dbReference>
<evidence type="ECO:0000259" key="4">
    <source>
        <dbReference type="PROSITE" id="PS50887"/>
    </source>
</evidence>
<dbReference type="Gene3D" id="3.30.70.270">
    <property type="match status" value="1"/>
</dbReference>
<dbReference type="AlphaFoldDB" id="A0A7W6BKZ3"/>
<accession>A0A7W6BKZ3</accession>
<evidence type="ECO:0000313" key="5">
    <source>
        <dbReference type="EMBL" id="MBB3933893.1"/>
    </source>
</evidence>
<comment type="catalytic activity">
    <reaction evidence="2">
        <text>2 GTP = 3',3'-c-di-GMP + 2 diphosphate</text>
        <dbReference type="Rhea" id="RHEA:24898"/>
        <dbReference type="ChEBI" id="CHEBI:33019"/>
        <dbReference type="ChEBI" id="CHEBI:37565"/>
        <dbReference type="ChEBI" id="CHEBI:58805"/>
        <dbReference type="EC" id="2.7.7.65"/>
    </reaction>
</comment>
<dbReference type="RefSeq" id="WP_090961849.1">
    <property type="nucleotide sequence ID" value="NZ_FOOA01000004.1"/>
</dbReference>
<dbReference type="PANTHER" id="PTHR45138">
    <property type="entry name" value="REGULATORY COMPONENTS OF SENSORY TRANSDUCTION SYSTEM"/>
    <property type="match status" value="1"/>
</dbReference>
<reference evidence="5 6" key="1">
    <citation type="submission" date="2020-08" db="EMBL/GenBank/DDBJ databases">
        <title>Genomic Encyclopedia of Type Strains, Phase IV (KMG-IV): sequencing the most valuable type-strain genomes for metagenomic binning, comparative biology and taxonomic classification.</title>
        <authorList>
            <person name="Goeker M."/>
        </authorList>
    </citation>
    <scope>NUCLEOTIDE SEQUENCE [LARGE SCALE GENOMIC DNA]</scope>
    <source>
        <strain evidence="5 6">DSM 25024</strain>
    </source>
</reference>
<evidence type="ECO:0000256" key="2">
    <source>
        <dbReference type="ARBA" id="ARBA00034247"/>
    </source>
</evidence>
<keyword evidence="3" id="KW-0812">Transmembrane</keyword>
<protein>
    <recommendedName>
        <fullName evidence="1">diguanylate cyclase</fullName>
        <ecNumber evidence="1">2.7.7.65</ecNumber>
    </recommendedName>
</protein>
<sequence>MTTNSPRQERFASGDSSFVLFRNRKIGIAQQHPIAVCGRCSASDRQRSRGLSCAVLTVRHSTHVNNAGLGSRSAREPAAMQSMFANLTAIRSRREMRIKVALATLGIVAVTDGVDALVNLYTQPDRIWPSFIQTTLIAAAMSLLFLGLLARSNLRLFELKERFETLALTDIQTGLLNRRGFFASLDRVKASGADMTLGVIDIDHFKRINDTYGHLVGDYVIAEVGRSLREGMGAPHFVGRVGGEEFALALNGMSLGEAAGAADRLRTRLQDIGGSRLPPGLKVTASVGLARIGEDEVMSGYARADKALYEAKRRGRNLTISAELDLGDNVVALSLPSGATRRDTN</sequence>
<dbReference type="GO" id="GO:1902201">
    <property type="term" value="P:negative regulation of bacterial-type flagellum-dependent cell motility"/>
    <property type="evidence" value="ECO:0007669"/>
    <property type="project" value="TreeGrafter"/>
</dbReference>
<dbReference type="GO" id="GO:0043709">
    <property type="term" value="P:cell adhesion involved in single-species biofilm formation"/>
    <property type="evidence" value="ECO:0007669"/>
    <property type="project" value="TreeGrafter"/>
</dbReference>
<comment type="caution">
    <text evidence="5">The sequence shown here is derived from an EMBL/GenBank/DDBJ whole genome shotgun (WGS) entry which is preliminary data.</text>
</comment>
<dbReference type="Pfam" id="PF00990">
    <property type="entry name" value="GGDEF"/>
    <property type="match status" value="1"/>
</dbReference>
<feature type="domain" description="GGDEF" evidence="4">
    <location>
        <begin position="193"/>
        <end position="324"/>
    </location>
</feature>
<dbReference type="Proteomes" id="UP000531216">
    <property type="component" value="Unassembled WGS sequence"/>
</dbReference>
<evidence type="ECO:0000256" key="3">
    <source>
        <dbReference type="SAM" id="Phobius"/>
    </source>
</evidence>
<feature type="transmembrane region" description="Helical" evidence="3">
    <location>
        <begin position="100"/>
        <end position="121"/>
    </location>
</feature>
<dbReference type="GO" id="GO:0005886">
    <property type="term" value="C:plasma membrane"/>
    <property type="evidence" value="ECO:0007669"/>
    <property type="project" value="TreeGrafter"/>
</dbReference>
<dbReference type="OrthoDB" id="9812260at2"/>
<keyword evidence="6" id="KW-1185">Reference proteome</keyword>
<organism evidence="5 6">
    <name type="scientific">Aureimonas phyllosphaerae</name>
    <dbReference type="NCBI Taxonomy" id="1166078"/>
    <lineage>
        <taxon>Bacteria</taxon>
        <taxon>Pseudomonadati</taxon>
        <taxon>Pseudomonadota</taxon>
        <taxon>Alphaproteobacteria</taxon>
        <taxon>Hyphomicrobiales</taxon>
        <taxon>Aurantimonadaceae</taxon>
        <taxon>Aureimonas</taxon>
    </lineage>
</organism>
<dbReference type="InterPro" id="IPR050469">
    <property type="entry name" value="Diguanylate_Cyclase"/>
</dbReference>
<dbReference type="SMART" id="SM00267">
    <property type="entry name" value="GGDEF"/>
    <property type="match status" value="1"/>
</dbReference>